<evidence type="ECO:0000256" key="1">
    <source>
        <dbReference type="SAM" id="Phobius"/>
    </source>
</evidence>
<keyword evidence="1" id="KW-1133">Transmembrane helix</keyword>
<dbReference type="EMBL" id="PFBK01000007">
    <property type="protein sequence ID" value="PIR83813.1"/>
    <property type="molecule type" value="Genomic_DNA"/>
</dbReference>
<accession>A0A2H0UBL0</accession>
<reference evidence="3" key="1">
    <citation type="submission" date="2017-09" db="EMBL/GenBank/DDBJ databases">
        <title>Depth-based differentiation of microbial function through sediment-hosted aquifers and enrichment of novel symbionts in the deep terrestrial subsurface.</title>
        <authorList>
            <person name="Probst A.J."/>
            <person name="Ladd B."/>
            <person name="Jarett J.K."/>
            <person name="Geller-Mcgrath D.E."/>
            <person name="Sieber C.M.K."/>
            <person name="Emerson J.B."/>
            <person name="Anantharaman K."/>
            <person name="Thomas B.C."/>
            <person name="Malmstrom R."/>
            <person name="Stieglmeier M."/>
            <person name="Klingl A."/>
            <person name="Woyke T."/>
            <person name="Ryan C.M."/>
            <person name="Banfield J.F."/>
        </authorList>
    </citation>
    <scope>NUCLEOTIDE SEQUENCE [LARGE SCALE GENOMIC DNA]</scope>
</reference>
<name>A0A2H0UBL0_9BACT</name>
<keyword evidence="1" id="KW-0472">Membrane</keyword>
<evidence type="ECO:0000313" key="3">
    <source>
        <dbReference type="Proteomes" id="UP000231192"/>
    </source>
</evidence>
<feature type="transmembrane region" description="Helical" evidence="1">
    <location>
        <begin position="6"/>
        <end position="30"/>
    </location>
</feature>
<keyword evidence="1" id="KW-0812">Transmembrane</keyword>
<dbReference type="AlphaFoldDB" id="A0A2H0UBL0"/>
<proteinExistence type="predicted"/>
<sequence length="145" mass="16377">MKSTAGAFGIIVALGIVSGLSVFFTVFMYARYYDDLTPNADTLLKEASFPIRVTAIDSEYKWFEGERIGVQNREYESVRIFIDAKTYVIERVPRIENGVLVGYRSHHRTTPGSIVMHSVIFSALETREDLTFYTPIVIVEADEAP</sequence>
<evidence type="ECO:0000313" key="2">
    <source>
        <dbReference type="EMBL" id="PIR83813.1"/>
    </source>
</evidence>
<protein>
    <submittedName>
        <fullName evidence="2">Uncharacterized protein</fullName>
    </submittedName>
</protein>
<organism evidence="2 3">
    <name type="scientific">Candidatus Kaiserbacteria bacterium CG10_big_fil_rev_8_21_14_0_10_51_14</name>
    <dbReference type="NCBI Taxonomy" id="1974610"/>
    <lineage>
        <taxon>Bacteria</taxon>
        <taxon>Candidatus Kaiseribacteriota</taxon>
    </lineage>
</organism>
<gene>
    <name evidence="2" type="ORF">COU18_02400</name>
</gene>
<comment type="caution">
    <text evidence="2">The sequence shown here is derived from an EMBL/GenBank/DDBJ whole genome shotgun (WGS) entry which is preliminary data.</text>
</comment>
<dbReference type="Proteomes" id="UP000231192">
    <property type="component" value="Unassembled WGS sequence"/>
</dbReference>